<dbReference type="GO" id="GO:0005737">
    <property type="term" value="C:cytoplasm"/>
    <property type="evidence" value="ECO:0007669"/>
    <property type="project" value="UniProtKB-SubCell"/>
</dbReference>
<feature type="domain" description="Sigma-54 factor interaction" evidence="17">
    <location>
        <begin position="154"/>
        <end position="383"/>
    </location>
</feature>
<keyword evidence="9" id="KW-0805">Transcription regulation</keyword>
<dbReference type="PRINTS" id="PR01590">
    <property type="entry name" value="HTHFIS"/>
</dbReference>
<dbReference type="SUPFAM" id="SSF52540">
    <property type="entry name" value="P-loop containing nucleoside triphosphate hydrolases"/>
    <property type="match status" value="1"/>
</dbReference>
<dbReference type="InterPro" id="IPR001789">
    <property type="entry name" value="Sig_transdc_resp-reg_receiver"/>
</dbReference>
<dbReference type="InterPro" id="IPR003593">
    <property type="entry name" value="AAA+_ATPase"/>
</dbReference>
<dbReference type="GO" id="GO:0006355">
    <property type="term" value="P:regulation of DNA-templated transcription"/>
    <property type="evidence" value="ECO:0007669"/>
    <property type="project" value="InterPro"/>
</dbReference>
<proteinExistence type="predicted"/>
<dbReference type="Pfam" id="PF00072">
    <property type="entry name" value="Response_reg"/>
    <property type="match status" value="1"/>
</dbReference>
<dbReference type="InterPro" id="IPR011006">
    <property type="entry name" value="CheY-like_superfamily"/>
</dbReference>
<evidence type="ECO:0000256" key="14">
    <source>
        <dbReference type="ARBA" id="ARBA00029881"/>
    </source>
</evidence>
<sequence>MSAKSRILAVDDNRDSLFALQELLHEEGFEVSTANSGKEALERVGAENPDIILLDLNMPGMDGYEVLKHLKSDSVFRFIPTVILSANDNNQDITRALDEGADGYITKPFRGDELVARVKAALRTQRLYTELKESQDANALLRRQLGEKSSFSSIVGDSPAMREVFDLVQKVLDAPIPVLISGESGTGKELIARAIHFNSIRKNKVFISQNCAAFSESLLESELFGHVRGAFTGAIKDREGIFQAADGGTLFLDEIGEMALALQAKLLRVLQDGTFTAVGENKQRHADVRIVAATNKNLVEMVKQGRFREDLLYRLNVLNIHLPALRQRRSDIPLLAIHFLEEIARRNDKAVKTLSNEALRILCDFDWPGNVRQLQNEMERAWILSGETAEITASMLSPEVRRGSILSDSTTTSELSTTNTLLKDALQELEKKMIEESLTRLKGNKSEAARELGISRSNLIAKVKEYGLE</sequence>
<keyword evidence="13" id="KW-0535">Nitrogen fixation</keyword>
<evidence type="ECO:0000259" key="17">
    <source>
        <dbReference type="PROSITE" id="PS50045"/>
    </source>
</evidence>
<keyword evidence="12" id="KW-0804">Transcription</keyword>
<dbReference type="SUPFAM" id="SSF46689">
    <property type="entry name" value="Homeodomain-like"/>
    <property type="match status" value="1"/>
</dbReference>
<reference evidence="19 20" key="1">
    <citation type="journal article" date="2020" name="Biotechnol. Biofuels">
        <title>New insights from the biogas microbiome by comprehensive genome-resolved metagenomics of nearly 1600 species originating from multiple anaerobic digesters.</title>
        <authorList>
            <person name="Campanaro S."/>
            <person name="Treu L."/>
            <person name="Rodriguez-R L.M."/>
            <person name="Kovalovszki A."/>
            <person name="Ziels R.M."/>
            <person name="Maus I."/>
            <person name="Zhu X."/>
            <person name="Kougias P.G."/>
            <person name="Basile A."/>
            <person name="Luo G."/>
            <person name="Schluter A."/>
            <person name="Konstantinidis K.T."/>
            <person name="Angelidaki I."/>
        </authorList>
    </citation>
    <scope>NUCLEOTIDE SEQUENCE [LARGE SCALE GENOMIC DNA]</scope>
    <source>
        <strain evidence="19">AS27yjCOA_65</strain>
    </source>
</reference>
<feature type="domain" description="Response regulatory" evidence="18">
    <location>
        <begin position="6"/>
        <end position="122"/>
    </location>
</feature>
<dbReference type="PROSITE" id="PS50110">
    <property type="entry name" value="RESPONSE_REGULATORY"/>
    <property type="match status" value="1"/>
</dbReference>
<dbReference type="GO" id="GO:0005524">
    <property type="term" value="F:ATP binding"/>
    <property type="evidence" value="ECO:0007669"/>
    <property type="project" value="UniProtKB-KW"/>
</dbReference>
<dbReference type="GO" id="GO:0000160">
    <property type="term" value="P:phosphorelay signal transduction system"/>
    <property type="evidence" value="ECO:0007669"/>
    <property type="project" value="UniProtKB-KW"/>
</dbReference>
<keyword evidence="7" id="KW-0067">ATP-binding</keyword>
<evidence type="ECO:0000313" key="19">
    <source>
        <dbReference type="EMBL" id="NMC63561.1"/>
    </source>
</evidence>
<evidence type="ECO:0000256" key="13">
    <source>
        <dbReference type="ARBA" id="ARBA00023231"/>
    </source>
</evidence>
<dbReference type="CDD" id="cd00009">
    <property type="entry name" value="AAA"/>
    <property type="match status" value="1"/>
</dbReference>
<dbReference type="InterPro" id="IPR009057">
    <property type="entry name" value="Homeodomain-like_sf"/>
</dbReference>
<dbReference type="InterPro" id="IPR002197">
    <property type="entry name" value="HTH_Fis"/>
</dbReference>
<dbReference type="SMART" id="SM00382">
    <property type="entry name" value="AAA"/>
    <property type="match status" value="1"/>
</dbReference>
<feature type="modified residue" description="4-aspartylphosphate" evidence="16">
    <location>
        <position position="55"/>
    </location>
</feature>
<evidence type="ECO:0000256" key="15">
    <source>
        <dbReference type="ARBA" id="ARBA00031910"/>
    </source>
</evidence>
<dbReference type="Pfam" id="PF25601">
    <property type="entry name" value="AAA_lid_14"/>
    <property type="match status" value="1"/>
</dbReference>
<dbReference type="InterPro" id="IPR058031">
    <property type="entry name" value="AAA_lid_NorR"/>
</dbReference>
<protein>
    <recommendedName>
        <fullName evidence="2">DNA-binding transcriptional regulator NtrC</fullName>
    </recommendedName>
    <alternativeName>
        <fullName evidence="14">Nitrogen regulation protein NR(I)</fullName>
    </alternativeName>
    <alternativeName>
        <fullName evidence="15">Nitrogen regulator I</fullName>
    </alternativeName>
</protein>
<dbReference type="PROSITE" id="PS50045">
    <property type="entry name" value="SIGMA54_INTERACT_4"/>
    <property type="match status" value="1"/>
</dbReference>
<keyword evidence="4" id="KW-0678">Repressor</keyword>
<evidence type="ECO:0000256" key="12">
    <source>
        <dbReference type="ARBA" id="ARBA00023163"/>
    </source>
</evidence>
<dbReference type="Gene3D" id="3.40.50.300">
    <property type="entry name" value="P-loop containing nucleotide triphosphate hydrolases"/>
    <property type="match status" value="1"/>
</dbReference>
<evidence type="ECO:0000256" key="11">
    <source>
        <dbReference type="ARBA" id="ARBA00023159"/>
    </source>
</evidence>
<dbReference type="InterPro" id="IPR025943">
    <property type="entry name" value="Sigma_54_int_dom_ATP-bd_2"/>
</dbReference>
<dbReference type="PANTHER" id="PTHR32071">
    <property type="entry name" value="TRANSCRIPTIONAL REGULATORY PROTEIN"/>
    <property type="match status" value="1"/>
</dbReference>
<dbReference type="EMBL" id="JAAZON010000471">
    <property type="protein sequence ID" value="NMC63561.1"/>
    <property type="molecule type" value="Genomic_DNA"/>
</dbReference>
<evidence type="ECO:0000256" key="7">
    <source>
        <dbReference type="ARBA" id="ARBA00022840"/>
    </source>
</evidence>
<dbReference type="GO" id="GO:0043565">
    <property type="term" value="F:sequence-specific DNA binding"/>
    <property type="evidence" value="ECO:0007669"/>
    <property type="project" value="InterPro"/>
</dbReference>
<dbReference type="InterPro" id="IPR025662">
    <property type="entry name" value="Sigma_54_int_dom_ATP-bd_1"/>
</dbReference>
<evidence type="ECO:0000256" key="1">
    <source>
        <dbReference type="ARBA" id="ARBA00004496"/>
    </source>
</evidence>
<evidence type="ECO:0000256" key="2">
    <source>
        <dbReference type="ARBA" id="ARBA00019059"/>
    </source>
</evidence>
<name>A0A7X9FSL4_9DELT</name>
<comment type="caution">
    <text evidence="19">The sequence shown here is derived from an EMBL/GenBank/DDBJ whole genome shotgun (WGS) entry which is preliminary data.</text>
</comment>
<dbReference type="Gene3D" id="3.40.50.2300">
    <property type="match status" value="1"/>
</dbReference>
<evidence type="ECO:0000313" key="20">
    <source>
        <dbReference type="Proteomes" id="UP000524246"/>
    </source>
</evidence>
<keyword evidence="10" id="KW-0238">DNA-binding</keyword>
<evidence type="ECO:0000256" key="3">
    <source>
        <dbReference type="ARBA" id="ARBA00022490"/>
    </source>
</evidence>
<dbReference type="InterPro" id="IPR025944">
    <property type="entry name" value="Sigma_54_int_dom_CS"/>
</dbReference>
<evidence type="ECO:0000256" key="8">
    <source>
        <dbReference type="ARBA" id="ARBA00023012"/>
    </source>
</evidence>
<dbReference type="InterPro" id="IPR002078">
    <property type="entry name" value="Sigma_54_int"/>
</dbReference>
<accession>A0A7X9FSL4</accession>
<dbReference type="Pfam" id="PF00158">
    <property type="entry name" value="Sigma54_activat"/>
    <property type="match status" value="1"/>
</dbReference>
<evidence type="ECO:0000256" key="10">
    <source>
        <dbReference type="ARBA" id="ARBA00023125"/>
    </source>
</evidence>
<dbReference type="Gene3D" id="1.10.8.60">
    <property type="match status" value="1"/>
</dbReference>
<dbReference type="FunFam" id="3.40.50.300:FF:000006">
    <property type="entry name" value="DNA-binding transcriptional regulator NtrC"/>
    <property type="match status" value="1"/>
</dbReference>
<dbReference type="PROSITE" id="PS00688">
    <property type="entry name" value="SIGMA54_INTERACT_3"/>
    <property type="match status" value="1"/>
</dbReference>
<evidence type="ECO:0000256" key="16">
    <source>
        <dbReference type="PROSITE-ProRule" id="PRU00169"/>
    </source>
</evidence>
<organism evidence="19 20">
    <name type="scientific">SAR324 cluster bacterium</name>
    <dbReference type="NCBI Taxonomy" id="2024889"/>
    <lineage>
        <taxon>Bacteria</taxon>
        <taxon>Deltaproteobacteria</taxon>
        <taxon>SAR324 cluster</taxon>
    </lineage>
</organism>
<keyword evidence="11" id="KW-0010">Activator</keyword>
<dbReference type="Pfam" id="PF02954">
    <property type="entry name" value="HTH_8"/>
    <property type="match status" value="1"/>
</dbReference>
<keyword evidence="5 16" id="KW-0597">Phosphoprotein</keyword>
<evidence type="ECO:0000256" key="4">
    <source>
        <dbReference type="ARBA" id="ARBA00022491"/>
    </source>
</evidence>
<dbReference type="AlphaFoldDB" id="A0A7X9FSL4"/>
<dbReference type="SMART" id="SM00448">
    <property type="entry name" value="REC"/>
    <property type="match status" value="1"/>
</dbReference>
<dbReference type="InterPro" id="IPR027417">
    <property type="entry name" value="P-loop_NTPase"/>
</dbReference>
<keyword evidence="6" id="KW-0547">Nucleotide-binding</keyword>
<comment type="subcellular location">
    <subcellularLocation>
        <location evidence="1">Cytoplasm</location>
    </subcellularLocation>
</comment>
<evidence type="ECO:0000256" key="5">
    <source>
        <dbReference type="ARBA" id="ARBA00022553"/>
    </source>
</evidence>
<dbReference type="Proteomes" id="UP000524246">
    <property type="component" value="Unassembled WGS sequence"/>
</dbReference>
<dbReference type="PROSITE" id="PS00675">
    <property type="entry name" value="SIGMA54_INTERACT_1"/>
    <property type="match status" value="1"/>
</dbReference>
<dbReference type="PANTHER" id="PTHR32071:SF95">
    <property type="entry name" value="DNA-BINDING TRANSCRIPTIONAL REGULATOR NTRC"/>
    <property type="match status" value="1"/>
</dbReference>
<evidence type="ECO:0000256" key="9">
    <source>
        <dbReference type="ARBA" id="ARBA00023015"/>
    </source>
</evidence>
<keyword evidence="3" id="KW-0963">Cytoplasm</keyword>
<dbReference type="PROSITE" id="PS00676">
    <property type="entry name" value="SIGMA54_INTERACT_2"/>
    <property type="match status" value="1"/>
</dbReference>
<dbReference type="Gene3D" id="1.10.10.60">
    <property type="entry name" value="Homeodomain-like"/>
    <property type="match status" value="1"/>
</dbReference>
<evidence type="ECO:0000256" key="6">
    <source>
        <dbReference type="ARBA" id="ARBA00022741"/>
    </source>
</evidence>
<gene>
    <name evidence="19" type="ORF">GYA55_10400</name>
</gene>
<evidence type="ECO:0000259" key="18">
    <source>
        <dbReference type="PROSITE" id="PS50110"/>
    </source>
</evidence>
<dbReference type="SUPFAM" id="SSF52172">
    <property type="entry name" value="CheY-like"/>
    <property type="match status" value="1"/>
</dbReference>
<keyword evidence="8" id="KW-0902">Two-component regulatory system</keyword>